<accession>A0A7D9ICY3</accession>
<dbReference type="InterPro" id="IPR001841">
    <property type="entry name" value="Znf_RING"/>
</dbReference>
<protein>
    <submittedName>
        <fullName evidence="4">E3 ubiquitin ligase BIG BROTHER</fullName>
    </submittedName>
</protein>
<dbReference type="InterPro" id="IPR013083">
    <property type="entry name" value="Znf_RING/FYVE/PHD"/>
</dbReference>
<evidence type="ECO:0000256" key="2">
    <source>
        <dbReference type="ARBA" id="ARBA00022771"/>
    </source>
</evidence>
<dbReference type="AlphaFoldDB" id="A0A7D9ICY3"/>
<evidence type="ECO:0000313" key="5">
    <source>
        <dbReference type="Proteomes" id="UP001152795"/>
    </source>
</evidence>
<dbReference type="PANTHER" id="PTHR45931">
    <property type="entry name" value="SI:CH211-59O9.10"/>
    <property type="match status" value="1"/>
</dbReference>
<name>A0A7D9ICY3_PARCT</name>
<keyword evidence="2" id="KW-0863">Zinc-finger</keyword>
<dbReference type="SUPFAM" id="SSF57850">
    <property type="entry name" value="RING/U-box"/>
    <property type="match status" value="1"/>
</dbReference>
<keyword evidence="5" id="KW-1185">Reference proteome</keyword>
<evidence type="ECO:0000256" key="3">
    <source>
        <dbReference type="ARBA" id="ARBA00022833"/>
    </source>
</evidence>
<dbReference type="Pfam" id="PF13639">
    <property type="entry name" value="zf-RING_2"/>
    <property type="match status" value="1"/>
</dbReference>
<organism evidence="4 5">
    <name type="scientific">Paramuricea clavata</name>
    <name type="common">Red gorgonian</name>
    <name type="synonym">Violescent sea-whip</name>
    <dbReference type="NCBI Taxonomy" id="317549"/>
    <lineage>
        <taxon>Eukaryota</taxon>
        <taxon>Metazoa</taxon>
        <taxon>Cnidaria</taxon>
        <taxon>Anthozoa</taxon>
        <taxon>Octocorallia</taxon>
        <taxon>Malacalcyonacea</taxon>
        <taxon>Plexauridae</taxon>
        <taxon>Paramuricea</taxon>
    </lineage>
</organism>
<gene>
    <name evidence="4" type="ORF">PACLA_8A001617</name>
</gene>
<keyword evidence="1" id="KW-0479">Metal-binding</keyword>
<dbReference type="GO" id="GO:0008270">
    <property type="term" value="F:zinc ion binding"/>
    <property type="evidence" value="ECO:0007669"/>
    <property type="project" value="UniProtKB-KW"/>
</dbReference>
<dbReference type="GO" id="GO:0061630">
    <property type="term" value="F:ubiquitin protein ligase activity"/>
    <property type="evidence" value="ECO:0007669"/>
    <property type="project" value="TreeGrafter"/>
</dbReference>
<dbReference type="PROSITE" id="PS50089">
    <property type="entry name" value="ZF_RING_2"/>
    <property type="match status" value="1"/>
</dbReference>
<keyword evidence="3" id="KW-0862">Zinc</keyword>
<proteinExistence type="predicted"/>
<dbReference type="GO" id="GO:0005634">
    <property type="term" value="C:nucleus"/>
    <property type="evidence" value="ECO:0007669"/>
    <property type="project" value="TreeGrafter"/>
</dbReference>
<dbReference type="PANTHER" id="PTHR45931:SF3">
    <property type="entry name" value="RING ZINC FINGER-CONTAINING PROTEIN"/>
    <property type="match status" value="1"/>
</dbReference>
<evidence type="ECO:0000313" key="4">
    <source>
        <dbReference type="EMBL" id="CAB4002272.1"/>
    </source>
</evidence>
<dbReference type="EMBL" id="CACRXK020004309">
    <property type="protein sequence ID" value="CAB4002272.1"/>
    <property type="molecule type" value="Genomic_DNA"/>
</dbReference>
<reference evidence="4" key="1">
    <citation type="submission" date="2020-04" db="EMBL/GenBank/DDBJ databases">
        <authorList>
            <person name="Alioto T."/>
            <person name="Alioto T."/>
            <person name="Gomez Garrido J."/>
        </authorList>
    </citation>
    <scope>NUCLEOTIDE SEQUENCE</scope>
    <source>
        <strain evidence="4">A484AB</strain>
    </source>
</reference>
<dbReference type="InterPro" id="IPR051834">
    <property type="entry name" value="RING_finger_E3_ligase"/>
</dbReference>
<dbReference type="GO" id="GO:0006511">
    <property type="term" value="P:ubiquitin-dependent protein catabolic process"/>
    <property type="evidence" value="ECO:0007669"/>
    <property type="project" value="TreeGrafter"/>
</dbReference>
<dbReference type="CDD" id="cd16473">
    <property type="entry name" value="RING-H2_RNF103"/>
    <property type="match status" value="1"/>
</dbReference>
<dbReference type="Gene3D" id="3.30.40.10">
    <property type="entry name" value="Zinc/RING finger domain, C3HC4 (zinc finger)"/>
    <property type="match status" value="1"/>
</dbReference>
<comment type="caution">
    <text evidence="4">The sequence shown here is derived from an EMBL/GenBank/DDBJ whole genome shotgun (WGS) entry which is preliminary data.</text>
</comment>
<sequence>MCNDVSRDDAAKLRFISKLSVVLKRVDKKCPETTRESKKNSVKAKFKQELRAVGKATSIKASAKTEIDAVKTKLKKDRDELVSHFYNIIGTTRDENRFCSFTDSNIATTSSVSNSASDCEQWLDSYDQSYDYDYDLEFCGRKTSDFCGTKRRQRYNSKREKEFHDRRNQNIFLRKEHKKASRNKFYNERKKRLALDRKAASKSKLEDLGIIVQEHETFDPEYEFMYLENSTAEEFGLDFALCEENAPDELQSDILDFLLELQDRDITPEDYEFLLRLDESVPTKTVPDEHVASLKTDTVLELHVDEQCGVCMENYVIGETRKILPCEHVFHANCIETWLRHNSTKCPLDNIEV</sequence>
<dbReference type="Proteomes" id="UP001152795">
    <property type="component" value="Unassembled WGS sequence"/>
</dbReference>
<dbReference type="OrthoDB" id="8062037at2759"/>
<dbReference type="SMART" id="SM00184">
    <property type="entry name" value="RING"/>
    <property type="match status" value="1"/>
</dbReference>
<evidence type="ECO:0000256" key="1">
    <source>
        <dbReference type="ARBA" id="ARBA00022723"/>
    </source>
</evidence>